<feature type="region of interest" description="Disordered" evidence="1">
    <location>
        <begin position="131"/>
        <end position="171"/>
    </location>
</feature>
<dbReference type="AlphaFoldDB" id="A0A7W7K8K3"/>
<accession>A0A7W7K8K3</accession>
<evidence type="ECO:0000313" key="3">
    <source>
        <dbReference type="Proteomes" id="UP000555448"/>
    </source>
</evidence>
<dbReference type="RefSeq" id="WP_184243732.1">
    <property type="nucleotide sequence ID" value="NZ_JACHLR010000005.1"/>
</dbReference>
<proteinExistence type="predicted"/>
<reference evidence="2 3" key="1">
    <citation type="submission" date="2020-08" db="EMBL/GenBank/DDBJ databases">
        <title>Functional genomics of gut bacteria from endangered species of beetles.</title>
        <authorList>
            <person name="Carlos-Shanley C."/>
        </authorList>
    </citation>
    <scope>NUCLEOTIDE SEQUENCE [LARGE SCALE GENOMIC DNA]</scope>
    <source>
        <strain evidence="2 3">S00245</strain>
    </source>
</reference>
<protein>
    <submittedName>
        <fullName evidence="2">Uncharacterized protein</fullName>
    </submittedName>
</protein>
<comment type="caution">
    <text evidence="2">The sequence shown here is derived from an EMBL/GenBank/DDBJ whole genome shotgun (WGS) entry which is preliminary data.</text>
</comment>
<feature type="compositionally biased region" description="Acidic residues" evidence="1">
    <location>
        <begin position="144"/>
        <end position="159"/>
    </location>
</feature>
<evidence type="ECO:0000313" key="2">
    <source>
        <dbReference type="EMBL" id="MBB4858235.1"/>
    </source>
</evidence>
<sequence length="203" mass="22252">MLEVKIKAAGRRYVAPGDLRRALGADRAREKLADAIEALVTQLDLIDGDPDFENDTSDYELSGDEHGDPAWCEWHTLSASRRRAGELNGKLIHPARGVMLEDVEDCDPAEDDDEDRCGAGEDDAAVFSRGALMGFSGDRAASDPDSEPSGDEQDTDNAEDEHKSCARPVEPEDVDRALARGFWGSGCDARPRVFDRQLEFNDN</sequence>
<dbReference type="Proteomes" id="UP000555448">
    <property type="component" value="Unassembled WGS sequence"/>
</dbReference>
<name>A0A7W7K8K3_9SPHN</name>
<evidence type="ECO:0000256" key="1">
    <source>
        <dbReference type="SAM" id="MobiDB-lite"/>
    </source>
</evidence>
<keyword evidence="3" id="KW-1185">Reference proteome</keyword>
<organism evidence="2 3">
    <name type="scientific">Novosphingobium chloroacetimidivorans</name>
    <dbReference type="NCBI Taxonomy" id="1428314"/>
    <lineage>
        <taxon>Bacteria</taxon>
        <taxon>Pseudomonadati</taxon>
        <taxon>Pseudomonadota</taxon>
        <taxon>Alphaproteobacteria</taxon>
        <taxon>Sphingomonadales</taxon>
        <taxon>Sphingomonadaceae</taxon>
        <taxon>Novosphingobium</taxon>
    </lineage>
</organism>
<dbReference type="EMBL" id="JACHLR010000005">
    <property type="protein sequence ID" value="MBB4858235.1"/>
    <property type="molecule type" value="Genomic_DNA"/>
</dbReference>
<gene>
    <name evidence="2" type="ORF">HNO88_001554</name>
</gene>